<dbReference type="NCBIfam" id="NF047356">
    <property type="entry name" value="RNA_bind_RnpM"/>
    <property type="match status" value="1"/>
</dbReference>
<name>A0ABN0ZEU9_9BACI</name>
<dbReference type="CDD" id="cd00279">
    <property type="entry name" value="YlxR"/>
    <property type="match status" value="1"/>
</dbReference>
<gene>
    <name evidence="2" type="primary">rulR</name>
    <name evidence="2" type="ORF">GCM10008983_23350</name>
</gene>
<evidence type="ECO:0000313" key="2">
    <source>
        <dbReference type="EMBL" id="GAA0445164.1"/>
    </source>
</evidence>
<dbReference type="SUPFAM" id="SSF64376">
    <property type="entry name" value="YlxR-like"/>
    <property type="match status" value="1"/>
</dbReference>
<reference evidence="2 3" key="1">
    <citation type="journal article" date="2019" name="Int. J. Syst. Evol. Microbiol.">
        <title>The Global Catalogue of Microorganisms (GCM) 10K type strain sequencing project: providing services to taxonomists for standard genome sequencing and annotation.</title>
        <authorList>
            <consortium name="The Broad Institute Genomics Platform"/>
            <consortium name="The Broad Institute Genome Sequencing Center for Infectious Disease"/>
            <person name="Wu L."/>
            <person name="Ma J."/>
        </authorList>
    </citation>
    <scope>NUCLEOTIDE SEQUENCE [LARGE SCALE GENOMIC DNA]</scope>
    <source>
        <strain evidence="2 3">JCM 12149</strain>
    </source>
</reference>
<dbReference type="InterPro" id="IPR037465">
    <property type="entry name" value="YlxR"/>
</dbReference>
<protein>
    <submittedName>
        <fullName evidence="2">Glucose-induced regulator RulR</fullName>
    </submittedName>
</protein>
<dbReference type="InterPro" id="IPR007393">
    <property type="entry name" value="YlxR_dom"/>
</dbReference>
<evidence type="ECO:0000313" key="3">
    <source>
        <dbReference type="Proteomes" id="UP001501459"/>
    </source>
</evidence>
<organism evidence="2 3">
    <name type="scientific">Lentibacillus halophilus</name>
    <dbReference type="NCBI Taxonomy" id="295065"/>
    <lineage>
        <taxon>Bacteria</taxon>
        <taxon>Bacillati</taxon>
        <taxon>Bacillota</taxon>
        <taxon>Bacilli</taxon>
        <taxon>Bacillales</taxon>
        <taxon>Bacillaceae</taxon>
        <taxon>Lentibacillus</taxon>
    </lineage>
</organism>
<dbReference type="Proteomes" id="UP001501459">
    <property type="component" value="Unassembled WGS sequence"/>
</dbReference>
<keyword evidence="3" id="KW-1185">Reference proteome</keyword>
<accession>A0ABN0ZEU9</accession>
<comment type="caution">
    <text evidence="2">The sequence shown here is derived from an EMBL/GenBank/DDBJ whole genome shotgun (WGS) entry which is preliminary data.</text>
</comment>
<feature type="domain" description="YlxR" evidence="1">
    <location>
        <begin position="10"/>
        <end position="84"/>
    </location>
</feature>
<dbReference type="RefSeq" id="WP_343753341.1">
    <property type="nucleotide sequence ID" value="NZ_BAAADM010000054.1"/>
</dbReference>
<evidence type="ECO:0000259" key="1">
    <source>
        <dbReference type="Pfam" id="PF04296"/>
    </source>
</evidence>
<dbReference type="Gene3D" id="3.30.1230.10">
    <property type="entry name" value="YlxR-like"/>
    <property type="match status" value="1"/>
</dbReference>
<dbReference type="PANTHER" id="PTHR34215">
    <property type="entry name" value="BLL0784 PROTEIN"/>
    <property type="match status" value="1"/>
</dbReference>
<dbReference type="EMBL" id="BAAADM010000054">
    <property type="protein sequence ID" value="GAA0445164.1"/>
    <property type="molecule type" value="Genomic_DNA"/>
</dbReference>
<dbReference type="InterPro" id="IPR035931">
    <property type="entry name" value="YlxR-like_sf"/>
</dbReference>
<sequence>MVKKKKTPYRKCVVTNEMKPKKELIRVVRNKENEVFIDLTGKKNGRGAYVSADPDVIVRAKKADLLGRQLNTHIDPSIYEELKQTAEGKTDEK</sequence>
<proteinExistence type="predicted"/>
<dbReference type="PANTHER" id="PTHR34215:SF1">
    <property type="entry name" value="YLXR DOMAIN-CONTAINING PROTEIN"/>
    <property type="match status" value="1"/>
</dbReference>
<dbReference type="Pfam" id="PF04296">
    <property type="entry name" value="YlxR"/>
    <property type="match status" value="1"/>
</dbReference>